<feature type="transmembrane region" description="Helical" evidence="6">
    <location>
        <begin position="336"/>
        <end position="357"/>
    </location>
</feature>
<evidence type="ECO:0000256" key="3">
    <source>
        <dbReference type="ARBA" id="ARBA00022989"/>
    </source>
</evidence>
<dbReference type="InterPro" id="IPR036259">
    <property type="entry name" value="MFS_trans_sf"/>
</dbReference>
<feature type="transmembrane region" description="Helical" evidence="6">
    <location>
        <begin position="378"/>
        <end position="396"/>
    </location>
</feature>
<feature type="transmembrane region" description="Helical" evidence="6">
    <location>
        <begin position="39"/>
        <end position="59"/>
    </location>
</feature>
<keyword evidence="4 6" id="KW-0472">Membrane</keyword>
<organism evidence="8 9">
    <name type="scientific">Nonomuraea pusilla</name>
    <dbReference type="NCBI Taxonomy" id="46177"/>
    <lineage>
        <taxon>Bacteria</taxon>
        <taxon>Bacillati</taxon>
        <taxon>Actinomycetota</taxon>
        <taxon>Actinomycetes</taxon>
        <taxon>Streptosporangiales</taxon>
        <taxon>Streptosporangiaceae</taxon>
        <taxon>Nonomuraea</taxon>
    </lineage>
</organism>
<keyword evidence="2 6" id="KW-0812">Transmembrane</keyword>
<dbReference type="PANTHER" id="PTHR23530:SF1">
    <property type="entry name" value="PERMEASE, MAJOR FACILITATOR SUPERFAMILY-RELATED"/>
    <property type="match status" value="1"/>
</dbReference>
<dbReference type="InterPro" id="IPR005829">
    <property type="entry name" value="Sugar_transporter_CS"/>
</dbReference>
<feature type="transmembrane region" description="Helical" evidence="6">
    <location>
        <begin position="169"/>
        <end position="191"/>
    </location>
</feature>
<evidence type="ECO:0000256" key="1">
    <source>
        <dbReference type="ARBA" id="ARBA00004651"/>
    </source>
</evidence>
<dbReference type="PROSITE" id="PS00216">
    <property type="entry name" value="SUGAR_TRANSPORT_1"/>
    <property type="match status" value="1"/>
</dbReference>
<feature type="transmembrane region" description="Helical" evidence="6">
    <location>
        <begin position="12"/>
        <end position="33"/>
    </location>
</feature>
<name>A0A1H8BTP8_9ACTN</name>
<evidence type="ECO:0000259" key="7">
    <source>
        <dbReference type="PROSITE" id="PS50850"/>
    </source>
</evidence>
<evidence type="ECO:0000256" key="4">
    <source>
        <dbReference type="ARBA" id="ARBA00023136"/>
    </source>
</evidence>
<dbReference type="AlphaFoldDB" id="A0A1H8BTP8"/>
<feature type="compositionally biased region" description="Low complexity" evidence="5">
    <location>
        <begin position="427"/>
        <end position="437"/>
    </location>
</feature>
<evidence type="ECO:0000256" key="6">
    <source>
        <dbReference type="SAM" id="Phobius"/>
    </source>
</evidence>
<feature type="region of interest" description="Disordered" evidence="5">
    <location>
        <begin position="427"/>
        <end position="448"/>
    </location>
</feature>
<feature type="transmembrane region" description="Helical" evidence="6">
    <location>
        <begin position="268"/>
        <end position="288"/>
    </location>
</feature>
<evidence type="ECO:0000313" key="8">
    <source>
        <dbReference type="EMBL" id="SEM86235.1"/>
    </source>
</evidence>
<keyword evidence="9" id="KW-1185">Reference proteome</keyword>
<proteinExistence type="predicted"/>
<sequence>MTARSALRRYLLVSFLTWLPLGLMMAVMVLLMTQRGLSLAQVGLCVTLFSAVTLCLELPTGGLADVAGRRTVLAVSAGFLAAALALMSVAQTVWAFAGVAVLKGVARALSTGPATSWYVDTLHAIEGPDADLKPGLARGGAMESASLCVGVLVGGVLPLVAPGGPVPPLAFSPALGAVAAVALLVVTVFALPEPGGRRPAGARRGVVAGLLRDVPATVTAGLRLVGGRPALRRLMLASAASGVVLCVIELLTPGRLAELAGTAEEGSLAYSVVAALGFAGSAAGSALAPRVARLAAPAAAASARGSVRGAVVGVVVAASSLGALAATAGLGGAAGLAGAGIAYVVLFMGLAVAAVLCQEMTHRAVTAAQRTTVTSTSSLALQSGAIAANLGFGALATQAGTAVAWGAAAVLALASALLFVRMPAPAREPAPVRASSPDPVRPGRSGSD</sequence>
<comment type="subcellular location">
    <subcellularLocation>
        <location evidence="1">Cell membrane</location>
        <topology evidence="1">Multi-pass membrane protein</topology>
    </subcellularLocation>
</comment>
<dbReference type="EMBL" id="FOBF01000018">
    <property type="protein sequence ID" value="SEM86235.1"/>
    <property type="molecule type" value="Genomic_DNA"/>
</dbReference>
<evidence type="ECO:0000256" key="5">
    <source>
        <dbReference type="SAM" id="MobiDB-lite"/>
    </source>
</evidence>
<accession>A0A1H8BTP8</accession>
<dbReference type="Proteomes" id="UP000198953">
    <property type="component" value="Unassembled WGS sequence"/>
</dbReference>
<dbReference type="GO" id="GO:0005886">
    <property type="term" value="C:plasma membrane"/>
    <property type="evidence" value="ECO:0007669"/>
    <property type="project" value="UniProtKB-SubCell"/>
</dbReference>
<dbReference type="Pfam" id="PF07690">
    <property type="entry name" value="MFS_1"/>
    <property type="match status" value="1"/>
</dbReference>
<gene>
    <name evidence="8" type="ORF">SAMN05660976_06199</name>
</gene>
<dbReference type="STRING" id="46177.SAMN05660976_06199"/>
<feature type="transmembrane region" description="Helical" evidence="6">
    <location>
        <begin position="234"/>
        <end position="256"/>
    </location>
</feature>
<evidence type="ECO:0000313" key="9">
    <source>
        <dbReference type="Proteomes" id="UP000198953"/>
    </source>
</evidence>
<keyword evidence="3 6" id="KW-1133">Transmembrane helix</keyword>
<protein>
    <submittedName>
        <fullName evidence="8">Major Facilitator Superfamily protein</fullName>
    </submittedName>
</protein>
<dbReference type="InterPro" id="IPR020846">
    <property type="entry name" value="MFS_dom"/>
</dbReference>
<dbReference type="PROSITE" id="PS50850">
    <property type="entry name" value="MFS"/>
    <property type="match status" value="1"/>
</dbReference>
<feature type="transmembrane region" description="Helical" evidence="6">
    <location>
        <begin position="402"/>
        <end position="420"/>
    </location>
</feature>
<dbReference type="GO" id="GO:0022857">
    <property type="term" value="F:transmembrane transporter activity"/>
    <property type="evidence" value="ECO:0007669"/>
    <property type="project" value="InterPro"/>
</dbReference>
<dbReference type="Gene3D" id="1.20.1250.20">
    <property type="entry name" value="MFS general substrate transporter like domains"/>
    <property type="match status" value="1"/>
</dbReference>
<evidence type="ECO:0000256" key="2">
    <source>
        <dbReference type="ARBA" id="ARBA00022692"/>
    </source>
</evidence>
<dbReference type="SUPFAM" id="SSF103473">
    <property type="entry name" value="MFS general substrate transporter"/>
    <property type="match status" value="1"/>
</dbReference>
<dbReference type="RefSeq" id="WP_218154101.1">
    <property type="nucleotide sequence ID" value="NZ_FOBF01000018.1"/>
</dbReference>
<dbReference type="InterPro" id="IPR053160">
    <property type="entry name" value="MFS_DHA3_Transporter"/>
</dbReference>
<feature type="domain" description="Major facilitator superfamily (MFS) profile" evidence="7">
    <location>
        <begin position="6"/>
        <end position="427"/>
    </location>
</feature>
<dbReference type="InterPro" id="IPR011701">
    <property type="entry name" value="MFS"/>
</dbReference>
<feature type="transmembrane region" description="Helical" evidence="6">
    <location>
        <begin position="309"/>
        <end position="330"/>
    </location>
</feature>
<reference evidence="8 9" key="1">
    <citation type="submission" date="2016-10" db="EMBL/GenBank/DDBJ databases">
        <authorList>
            <person name="de Groot N.N."/>
        </authorList>
    </citation>
    <scope>NUCLEOTIDE SEQUENCE [LARGE SCALE GENOMIC DNA]</scope>
    <source>
        <strain evidence="8 9">DSM 43357</strain>
    </source>
</reference>
<dbReference type="PANTHER" id="PTHR23530">
    <property type="entry name" value="TRANSPORT PROTEIN-RELATED"/>
    <property type="match status" value="1"/>
</dbReference>
<feature type="transmembrane region" description="Helical" evidence="6">
    <location>
        <begin position="71"/>
        <end position="97"/>
    </location>
</feature>